<dbReference type="SFLD" id="SFLDG01123">
    <property type="entry name" value="methyltransferase_(Class_B)"/>
    <property type="match status" value="1"/>
</dbReference>
<evidence type="ECO:0000256" key="4">
    <source>
        <dbReference type="ARBA" id="ARBA00022691"/>
    </source>
</evidence>
<dbReference type="SUPFAM" id="SSF102114">
    <property type="entry name" value="Radical SAM enzymes"/>
    <property type="match status" value="1"/>
</dbReference>
<dbReference type="InterPro" id="IPR058240">
    <property type="entry name" value="rSAM_sf"/>
</dbReference>
<dbReference type="InterPro" id="IPR007197">
    <property type="entry name" value="rSAM"/>
</dbReference>
<dbReference type="RefSeq" id="WP_007956982.1">
    <property type="nucleotide sequence ID" value="NZ_CP010978.1"/>
</dbReference>
<dbReference type="Proteomes" id="UP000005361">
    <property type="component" value="Chromosome"/>
</dbReference>
<gene>
    <name evidence="9" type="ORF">JBW_01269</name>
</gene>
<dbReference type="KEGG" id="pft:JBW_01269"/>
<dbReference type="AlphaFoldDB" id="I8TUX4"/>
<comment type="cofactor">
    <cofactor evidence="1">
        <name>[4Fe-4S] cluster</name>
        <dbReference type="ChEBI" id="CHEBI:49883"/>
    </cofactor>
</comment>
<dbReference type="EMBL" id="CP010978">
    <property type="protein sequence ID" value="AJQ26621.1"/>
    <property type="molecule type" value="Genomic_DNA"/>
</dbReference>
<protein>
    <submittedName>
        <fullName evidence="9">Radical SAM domain protein</fullName>
    </submittedName>
</protein>
<dbReference type="InterPro" id="IPR023404">
    <property type="entry name" value="rSAM_horseshoe"/>
</dbReference>
<dbReference type="InterPro" id="IPR006638">
    <property type="entry name" value="Elp3/MiaA/NifB-like_rSAM"/>
</dbReference>
<dbReference type="PANTHER" id="PTHR43409:SF7">
    <property type="entry name" value="BLL1977 PROTEIN"/>
    <property type="match status" value="1"/>
</dbReference>
<feature type="domain" description="Radical SAM core" evidence="8">
    <location>
        <begin position="247"/>
        <end position="466"/>
    </location>
</feature>
<dbReference type="GO" id="GO:0003824">
    <property type="term" value="F:catalytic activity"/>
    <property type="evidence" value="ECO:0007669"/>
    <property type="project" value="InterPro"/>
</dbReference>
<keyword evidence="7" id="KW-0411">Iron-sulfur</keyword>
<evidence type="ECO:0000256" key="3">
    <source>
        <dbReference type="ARBA" id="ARBA00022679"/>
    </source>
</evidence>
<dbReference type="InterPro" id="IPR034466">
    <property type="entry name" value="Methyltransferase_Class_B"/>
</dbReference>
<keyword evidence="4" id="KW-0949">S-adenosyl-L-methionine</keyword>
<dbReference type="GO" id="GO:0046872">
    <property type="term" value="F:metal ion binding"/>
    <property type="evidence" value="ECO:0007669"/>
    <property type="project" value="UniProtKB-KW"/>
</dbReference>
<reference evidence="9 10" key="1">
    <citation type="journal article" date="2015" name="Genome Announc.">
        <title>Complete Genome Sequence of Pelosinus fermentans JBW45, a Member of a Remarkably Competitive Group of Negativicutes in the Firmicutes Phylum.</title>
        <authorList>
            <person name="De Leon K.B."/>
            <person name="Utturkar S.M."/>
            <person name="Camilleri L.B."/>
            <person name="Elias D.A."/>
            <person name="Arkin A.P."/>
            <person name="Fields M.W."/>
            <person name="Brown S.D."/>
            <person name="Wall J.D."/>
        </authorList>
    </citation>
    <scope>NUCLEOTIDE SEQUENCE [LARGE SCALE GENOMIC DNA]</scope>
    <source>
        <strain evidence="9 10">JBW45</strain>
    </source>
</reference>
<dbReference type="PANTHER" id="PTHR43409">
    <property type="entry name" value="ANAEROBIC MAGNESIUM-PROTOPORPHYRIN IX MONOMETHYL ESTER CYCLASE-RELATED"/>
    <property type="match status" value="1"/>
</dbReference>
<dbReference type="STRING" id="1192197.JBW_01269"/>
<dbReference type="CDD" id="cd01335">
    <property type="entry name" value="Radical_SAM"/>
    <property type="match status" value="1"/>
</dbReference>
<accession>I8TUX4</accession>
<dbReference type="HOGENOM" id="CLU_021907_0_0_9"/>
<evidence type="ECO:0000313" key="10">
    <source>
        <dbReference type="Proteomes" id="UP000005361"/>
    </source>
</evidence>
<dbReference type="SFLD" id="SFLDG01082">
    <property type="entry name" value="B12-binding_domain_containing"/>
    <property type="match status" value="1"/>
</dbReference>
<dbReference type="InterPro" id="IPR051198">
    <property type="entry name" value="BchE-like"/>
</dbReference>
<evidence type="ECO:0000256" key="6">
    <source>
        <dbReference type="ARBA" id="ARBA00023004"/>
    </source>
</evidence>
<dbReference type="Pfam" id="PF04055">
    <property type="entry name" value="Radical_SAM"/>
    <property type="match status" value="1"/>
</dbReference>
<dbReference type="GO" id="GO:0051539">
    <property type="term" value="F:4 iron, 4 sulfur cluster binding"/>
    <property type="evidence" value="ECO:0007669"/>
    <property type="project" value="UniProtKB-KW"/>
</dbReference>
<evidence type="ECO:0000259" key="8">
    <source>
        <dbReference type="PROSITE" id="PS51918"/>
    </source>
</evidence>
<organism evidence="9 10">
    <name type="scientific">Pelosinus fermentans JBW45</name>
    <dbReference type="NCBI Taxonomy" id="1192197"/>
    <lineage>
        <taxon>Bacteria</taxon>
        <taxon>Bacillati</taxon>
        <taxon>Bacillota</taxon>
        <taxon>Negativicutes</taxon>
        <taxon>Selenomonadales</taxon>
        <taxon>Sporomusaceae</taxon>
        <taxon>Pelosinus</taxon>
    </lineage>
</organism>
<evidence type="ECO:0000256" key="1">
    <source>
        <dbReference type="ARBA" id="ARBA00001966"/>
    </source>
</evidence>
<evidence type="ECO:0000256" key="5">
    <source>
        <dbReference type="ARBA" id="ARBA00022723"/>
    </source>
</evidence>
<keyword evidence="2" id="KW-0489">Methyltransferase</keyword>
<dbReference type="Gene3D" id="3.80.30.20">
    <property type="entry name" value="tm_1862 like domain"/>
    <property type="match status" value="1"/>
</dbReference>
<name>I8TUX4_9FIRM</name>
<keyword evidence="6" id="KW-0408">Iron</keyword>
<sequence length="536" mass="61984">MNQEVDCLLIGYNQFNMQTQRKLLRLSVGQNSKTYREANTSNLSFIEYKKKLYSPSQLYQTFNSDINDGEENEPYYPPNMVAKSFSLAVAYLGTYINKRGISFDYINSFVSEKEYIANRLKEDSIGCVVIPTTFYILPFPIIDIVSFIRKYSENVKIIIGGPYVFGQAHSLNEEDLQKLFKSIGADIYIYNTEGEFALGEVIHSIKHNLPLGNIDNIFYKQNDRYVYTRYSQENNQPNNNFVDWNLYSDRICEFVNVRTSISCPFSCSFCGSSMYAGQYRTASIEIVEKELNTLSNKVSGVFFSDETFNFPPERFKAMLKMLIRNKYKFKWVSQLRAQYIDRETVELMKESGCVQALFGIESGNQQILDNMNKKATVKKYREVLSLLNEYDIMSTASLVVGFPGETYETYRDTFNFIEEAKPTFFRTHMWYYQHGAPINNDKEKFNIKGAGYNWSHKTMDSNTAYELSNNLFFSIKNSIYEADCSFPFQLACKKISNNKIKNFMSTFSLCVKEGLTAQGKKEVSNELIEKLKSALK</sequence>
<evidence type="ECO:0000313" key="9">
    <source>
        <dbReference type="EMBL" id="AJQ26621.1"/>
    </source>
</evidence>
<evidence type="ECO:0000256" key="2">
    <source>
        <dbReference type="ARBA" id="ARBA00022603"/>
    </source>
</evidence>
<proteinExistence type="predicted"/>
<keyword evidence="3" id="KW-0808">Transferase</keyword>
<evidence type="ECO:0000256" key="7">
    <source>
        <dbReference type="ARBA" id="ARBA00023014"/>
    </source>
</evidence>
<dbReference type="SFLD" id="SFLDS00029">
    <property type="entry name" value="Radical_SAM"/>
    <property type="match status" value="1"/>
</dbReference>
<dbReference type="PROSITE" id="PS51918">
    <property type="entry name" value="RADICAL_SAM"/>
    <property type="match status" value="1"/>
</dbReference>
<reference evidence="10" key="2">
    <citation type="submission" date="2015-02" db="EMBL/GenBank/DDBJ databases">
        <title>Complete Genome Sequence of Pelosinus fermentans JBW45.</title>
        <authorList>
            <person name="De Leon K.B."/>
            <person name="Utturkar S.M."/>
            <person name="Camilleri L.B."/>
            <person name="Arkin A.P."/>
            <person name="Fields M.W."/>
            <person name="Brown S.D."/>
            <person name="Wall J.D."/>
        </authorList>
    </citation>
    <scope>NUCLEOTIDE SEQUENCE [LARGE SCALE GENOMIC DNA]</scope>
    <source>
        <strain evidence="10">JBW45</strain>
    </source>
</reference>
<dbReference type="SMART" id="SM00729">
    <property type="entry name" value="Elp3"/>
    <property type="match status" value="1"/>
</dbReference>
<keyword evidence="5" id="KW-0479">Metal-binding</keyword>